<dbReference type="Proteomes" id="UP000271087">
    <property type="component" value="Unassembled WGS sequence"/>
</dbReference>
<evidence type="ECO:0000256" key="1">
    <source>
        <dbReference type="SAM" id="MobiDB-lite"/>
    </source>
</evidence>
<reference evidence="2 3" key="2">
    <citation type="submission" date="2018-08" db="EMBL/GenBank/DDBJ databases">
        <authorList>
            <person name="Laetsch R D."/>
            <person name="Stevens L."/>
            <person name="Kumar S."/>
            <person name="Blaxter L. M."/>
        </authorList>
    </citation>
    <scope>NUCLEOTIDE SEQUENCE [LARGE SCALE GENOMIC DNA]</scope>
</reference>
<feature type="region of interest" description="Disordered" evidence="1">
    <location>
        <begin position="39"/>
        <end position="93"/>
    </location>
</feature>
<evidence type="ECO:0000313" key="4">
    <source>
        <dbReference type="WBParaSite" id="nOo.2.0.1.t06337-RA"/>
    </source>
</evidence>
<organism evidence="4">
    <name type="scientific">Onchocerca ochengi</name>
    <name type="common">Filarial nematode worm</name>
    <dbReference type="NCBI Taxonomy" id="42157"/>
    <lineage>
        <taxon>Eukaryota</taxon>
        <taxon>Metazoa</taxon>
        <taxon>Ecdysozoa</taxon>
        <taxon>Nematoda</taxon>
        <taxon>Chromadorea</taxon>
        <taxon>Rhabditida</taxon>
        <taxon>Spirurina</taxon>
        <taxon>Spiruromorpha</taxon>
        <taxon>Filarioidea</taxon>
        <taxon>Onchocercidae</taxon>
        <taxon>Onchocerca</taxon>
    </lineage>
</organism>
<dbReference type="AlphaFoldDB" id="A0A182EE34"/>
<accession>A0A182EE34</accession>
<dbReference type="OrthoDB" id="5860846at2759"/>
<evidence type="ECO:0000313" key="3">
    <source>
        <dbReference type="Proteomes" id="UP000271087"/>
    </source>
</evidence>
<name>A0A182EE34_ONCOC</name>
<keyword evidence="3" id="KW-1185">Reference proteome</keyword>
<gene>
    <name evidence="2" type="ORF">NOO_LOCUS6337</name>
</gene>
<protein>
    <submittedName>
        <fullName evidence="2 4">Uncharacterized protein</fullName>
    </submittedName>
</protein>
<dbReference type="WBParaSite" id="nOo.2.0.1.t06337-RA">
    <property type="protein sequence ID" value="nOo.2.0.1.t06337-RA"/>
    <property type="gene ID" value="nOo.2.0.1.g06337"/>
</dbReference>
<dbReference type="EMBL" id="UYRW01001940">
    <property type="protein sequence ID" value="VDK82010.1"/>
    <property type="molecule type" value="Genomic_DNA"/>
</dbReference>
<dbReference type="STRING" id="42157.A0A182EE34"/>
<proteinExistence type="predicted"/>
<sequence length="93" mass="9873">MTSSLYRSPSLSSIMTPNVSFDLQEETVALPQSAELSSDVGIQVGPEPKLSAISSSSNTENTSGNIPIIYETTETSPPSIAPKSPLLYSLQKQ</sequence>
<feature type="compositionally biased region" description="Low complexity" evidence="1">
    <location>
        <begin position="54"/>
        <end position="63"/>
    </location>
</feature>
<evidence type="ECO:0000313" key="2">
    <source>
        <dbReference type="EMBL" id="VDK82010.1"/>
    </source>
</evidence>
<reference evidence="4" key="1">
    <citation type="submission" date="2016-06" db="UniProtKB">
        <authorList>
            <consortium name="WormBaseParasite"/>
        </authorList>
    </citation>
    <scope>IDENTIFICATION</scope>
</reference>